<dbReference type="Proteomes" id="UP000245680">
    <property type="component" value="Unassembled WGS sequence"/>
</dbReference>
<dbReference type="AlphaFoldDB" id="A0A2V2LCZ8"/>
<sequence length="154" mass="17400">MAIIQTSNKLSLRQEEYCICSEPYVFFRLISDRDGVRLMTATASEDTGEYRVFGNQASLISATSRAFEDRNLNYATKKDQMGRAYIETSVYPDKDDLLHLAATVLDQIGFEDISVLALREMKAIYDEFSVGDSGEYTYLSGGMWITSDGRLIEK</sequence>
<accession>A0A2V2LCZ8</accession>
<proteinExistence type="predicted"/>
<name>A0A2V2LCZ8_9RHOB</name>
<keyword evidence="2" id="KW-1185">Reference proteome</keyword>
<organism evidence="1 2">
    <name type="scientific">Meridianimarinicoccus roseus</name>
    <dbReference type="NCBI Taxonomy" id="2072018"/>
    <lineage>
        <taxon>Bacteria</taxon>
        <taxon>Pseudomonadati</taxon>
        <taxon>Pseudomonadota</taxon>
        <taxon>Alphaproteobacteria</taxon>
        <taxon>Rhodobacterales</taxon>
        <taxon>Paracoccaceae</taxon>
        <taxon>Meridianimarinicoccus</taxon>
    </lineage>
</organism>
<dbReference type="OrthoDB" id="7846879at2"/>
<reference evidence="1 2" key="1">
    <citation type="submission" date="2018-05" db="EMBL/GenBank/DDBJ databases">
        <title>Rhodobacteraceae gen. nov., sp. nov. isolated from sea water.</title>
        <authorList>
            <person name="Ren Y."/>
        </authorList>
    </citation>
    <scope>NUCLEOTIDE SEQUENCE [LARGE SCALE GENOMIC DNA]</scope>
    <source>
        <strain evidence="1 2">TG-679</strain>
    </source>
</reference>
<evidence type="ECO:0000313" key="2">
    <source>
        <dbReference type="Proteomes" id="UP000245680"/>
    </source>
</evidence>
<evidence type="ECO:0000313" key="1">
    <source>
        <dbReference type="EMBL" id="PWR03368.1"/>
    </source>
</evidence>
<dbReference type="EMBL" id="QGKU01000028">
    <property type="protein sequence ID" value="PWR03368.1"/>
    <property type="molecule type" value="Genomic_DNA"/>
</dbReference>
<comment type="caution">
    <text evidence="1">The sequence shown here is derived from an EMBL/GenBank/DDBJ whole genome shotgun (WGS) entry which is preliminary data.</text>
</comment>
<gene>
    <name evidence="1" type="ORF">DKT77_06985</name>
</gene>
<protein>
    <submittedName>
        <fullName evidence="1">Uncharacterized protein</fullName>
    </submittedName>
</protein>
<dbReference type="RefSeq" id="WP_109810996.1">
    <property type="nucleotide sequence ID" value="NZ_QGKU01000028.1"/>
</dbReference>